<feature type="transmembrane region" description="Helical" evidence="6">
    <location>
        <begin position="426"/>
        <end position="446"/>
    </location>
</feature>
<dbReference type="PANTHER" id="PTHR43791">
    <property type="entry name" value="PERMEASE-RELATED"/>
    <property type="match status" value="1"/>
</dbReference>
<comment type="caution">
    <text evidence="8">The sequence shown here is derived from an EMBL/GenBank/DDBJ whole genome shotgun (WGS) entry which is preliminary data.</text>
</comment>
<feature type="transmembrane region" description="Helical" evidence="6">
    <location>
        <begin position="362"/>
        <end position="383"/>
    </location>
</feature>
<dbReference type="EMBL" id="JAVDPF010000006">
    <property type="protein sequence ID" value="KAL1882487.1"/>
    <property type="molecule type" value="Genomic_DNA"/>
</dbReference>
<keyword evidence="5 6" id="KW-0472">Membrane</keyword>
<keyword evidence="2" id="KW-0813">Transport</keyword>
<comment type="subcellular location">
    <subcellularLocation>
        <location evidence="1">Membrane</location>
        <topology evidence="1">Multi-pass membrane protein</topology>
    </subcellularLocation>
</comment>
<dbReference type="Gene3D" id="1.20.1250.20">
    <property type="entry name" value="MFS general substrate transporter like domains"/>
    <property type="match status" value="2"/>
</dbReference>
<feature type="transmembrane region" description="Helical" evidence="6">
    <location>
        <begin position="300"/>
        <end position="324"/>
    </location>
</feature>
<dbReference type="InterPro" id="IPR011701">
    <property type="entry name" value="MFS"/>
</dbReference>
<feature type="transmembrane region" description="Helical" evidence="6">
    <location>
        <begin position="163"/>
        <end position="187"/>
    </location>
</feature>
<feature type="transmembrane region" description="Helical" evidence="6">
    <location>
        <begin position="199"/>
        <end position="219"/>
    </location>
</feature>
<name>A0ABR3Y3Q4_9EURO</name>
<evidence type="ECO:0000256" key="3">
    <source>
        <dbReference type="ARBA" id="ARBA00022692"/>
    </source>
</evidence>
<organism evidence="8 9">
    <name type="scientific">Paecilomyces lecythidis</name>
    <dbReference type="NCBI Taxonomy" id="3004212"/>
    <lineage>
        <taxon>Eukaryota</taxon>
        <taxon>Fungi</taxon>
        <taxon>Dikarya</taxon>
        <taxon>Ascomycota</taxon>
        <taxon>Pezizomycotina</taxon>
        <taxon>Eurotiomycetes</taxon>
        <taxon>Eurotiomycetidae</taxon>
        <taxon>Eurotiales</taxon>
        <taxon>Thermoascaceae</taxon>
        <taxon>Paecilomyces</taxon>
    </lineage>
</organism>
<feature type="transmembrane region" description="Helical" evidence="6">
    <location>
        <begin position="138"/>
        <end position="157"/>
    </location>
</feature>
<feature type="transmembrane region" description="Helical" evidence="6">
    <location>
        <begin position="231"/>
        <end position="251"/>
    </location>
</feature>
<feature type="domain" description="Major facilitator superfamily (MFS) profile" evidence="7">
    <location>
        <begin position="71"/>
        <end position="516"/>
    </location>
</feature>
<evidence type="ECO:0000256" key="1">
    <source>
        <dbReference type="ARBA" id="ARBA00004141"/>
    </source>
</evidence>
<evidence type="ECO:0000256" key="2">
    <source>
        <dbReference type="ARBA" id="ARBA00022448"/>
    </source>
</evidence>
<keyword evidence="4 6" id="KW-1133">Transmembrane helix</keyword>
<accession>A0ABR3Y3Q4</accession>
<evidence type="ECO:0000259" key="7">
    <source>
        <dbReference type="PROSITE" id="PS50850"/>
    </source>
</evidence>
<dbReference type="InterPro" id="IPR020846">
    <property type="entry name" value="MFS_dom"/>
</dbReference>
<feature type="transmembrane region" description="Helical" evidence="6">
    <location>
        <begin position="336"/>
        <end position="355"/>
    </location>
</feature>
<evidence type="ECO:0000256" key="4">
    <source>
        <dbReference type="ARBA" id="ARBA00022989"/>
    </source>
</evidence>
<protein>
    <recommendedName>
        <fullName evidence="7">Major facilitator superfamily (MFS) profile domain-containing protein</fullName>
    </recommendedName>
</protein>
<dbReference type="Proteomes" id="UP001583193">
    <property type="component" value="Unassembled WGS sequence"/>
</dbReference>
<proteinExistence type="predicted"/>
<evidence type="ECO:0000256" key="5">
    <source>
        <dbReference type="ARBA" id="ARBA00023136"/>
    </source>
</evidence>
<feature type="transmembrane region" description="Helical" evidence="6">
    <location>
        <begin position="108"/>
        <end position="126"/>
    </location>
</feature>
<evidence type="ECO:0000313" key="8">
    <source>
        <dbReference type="EMBL" id="KAL1882487.1"/>
    </source>
</evidence>
<dbReference type="PROSITE" id="PS50850">
    <property type="entry name" value="MFS"/>
    <property type="match status" value="1"/>
</dbReference>
<dbReference type="Pfam" id="PF07690">
    <property type="entry name" value="MFS_1"/>
    <property type="match status" value="1"/>
</dbReference>
<dbReference type="PANTHER" id="PTHR43791:SF97">
    <property type="entry name" value="ALLANTOATE TRANSPORTER, PUTATIVE (AFU_ORTHOLOGUE AFUA_1G14700)-RELATED"/>
    <property type="match status" value="1"/>
</dbReference>
<evidence type="ECO:0000256" key="6">
    <source>
        <dbReference type="SAM" id="Phobius"/>
    </source>
</evidence>
<feature type="transmembrane region" description="Helical" evidence="6">
    <location>
        <begin position="389"/>
        <end position="414"/>
    </location>
</feature>
<sequence>MAENKEVEAVLSRDVEQPLTEKGQVTEISSSVPEGIHTDVARRYFELSLQYDQAQLEKDAVKVRRKLDFMVLPMMMTTYMLSFLDKQTLNYSNAYGLQADTHMTGDDYSWVASALFFGWLIGAWPANLALQHFPVARLIGCIMFVWGALCMLQASAFNFSGLFAVRFFLGLTEACISPAWVLLTSMLWTRDEQPLRTSFWISTNGVSSILGALLSWGLGKADHTAVASWKLIYLVVGALTIAWGVIIFLFLPDGPHNGKMLSEYERVVAVWRISKNRTGVQHPKFLTYQVKEALLDPKTYLLMLMAAAIGILNGGVVSFMSALIKGFGFSSVRSSLLQMPGGACEVVGCILLGYISTFKNMTGATIILGCIPGIVGLAGIMTISIEHRYNLVACAWVQNIIGSPIVLNWTLPVLNVAGHTKRSTVLGLYFLFYCAGQIAGPHLFFAREAPRYMSAIKGLETCYAAFVVLQIIYMSICFLQNKSRDRQGYHAQDEQEAREGFEDLTDWENKHFRYRL</sequence>
<dbReference type="SUPFAM" id="SSF103473">
    <property type="entry name" value="MFS general substrate transporter"/>
    <property type="match status" value="1"/>
</dbReference>
<keyword evidence="9" id="KW-1185">Reference proteome</keyword>
<feature type="transmembrane region" description="Helical" evidence="6">
    <location>
        <begin position="67"/>
        <end position="84"/>
    </location>
</feature>
<keyword evidence="3 6" id="KW-0812">Transmembrane</keyword>
<reference evidence="8 9" key="1">
    <citation type="journal article" date="2024" name="IMA Fungus">
        <title>IMA Genome - F19 : A genome assembly and annotation guide to empower mycologists, including annotated draft genome sequences of Ceratocystis pirilliformis, Diaporthe australafricana, Fusarium ophioides, Paecilomyces lecythidis, and Sporothrix stenoceras.</title>
        <authorList>
            <person name="Aylward J."/>
            <person name="Wilson A.M."/>
            <person name="Visagie C.M."/>
            <person name="Spraker J."/>
            <person name="Barnes I."/>
            <person name="Buitendag C."/>
            <person name="Ceriani C."/>
            <person name="Del Mar Angel L."/>
            <person name="du Plessis D."/>
            <person name="Fuchs T."/>
            <person name="Gasser K."/>
            <person name="Kramer D."/>
            <person name="Li W."/>
            <person name="Munsamy K."/>
            <person name="Piso A."/>
            <person name="Price J.L."/>
            <person name="Sonnekus B."/>
            <person name="Thomas C."/>
            <person name="van der Nest A."/>
            <person name="van Dijk A."/>
            <person name="van Heerden A."/>
            <person name="van Vuuren N."/>
            <person name="Yilmaz N."/>
            <person name="Duong T.A."/>
            <person name="van der Merwe N.A."/>
            <person name="Wingfield M.J."/>
            <person name="Wingfield B.D."/>
        </authorList>
    </citation>
    <scope>NUCLEOTIDE SEQUENCE [LARGE SCALE GENOMIC DNA]</scope>
    <source>
        <strain evidence="8 9">CMW 18167</strain>
    </source>
</reference>
<gene>
    <name evidence="8" type="ORF">Plec18167_002903</name>
</gene>
<feature type="transmembrane region" description="Helical" evidence="6">
    <location>
        <begin position="458"/>
        <end position="479"/>
    </location>
</feature>
<evidence type="ECO:0000313" key="9">
    <source>
        <dbReference type="Proteomes" id="UP001583193"/>
    </source>
</evidence>
<dbReference type="InterPro" id="IPR036259">
    <property type="entry name" value="MFS_trans_sf"/>
</dbReference>